<evidence type="ECO:0000256" key="9">
    <source>
        <dbReference type="SAM" id="Coils"/>
    </source>
</evidence>
<name>A0A941E5Z3_9ACTN</name>
<evidence type="ECO:0000256" key="1">
    <source>
        <dbReference type="ARBA" id="ARBA00000085"/>
    </source>
</evidence>
<protein>
    <recommendedName>
        <fullName evidence="2">histidine kinase</fullName>
        <ecNumber evidence="2">2.7.13.3</ecNumber>
    </recommendedName>
</protein>
<dbReference type="CDD" id="cd16917">
    <property type="entry name" value="HATPase_UhpB-NarQ-NarX-like"/>
    <property type="match status" value="1"/>
</dbReference>
<keyword evidence="10" id="KW-0812">Transmembrane</keyword>
<evidence type="ECO:0000256" key="4">
    <source>
        <dbReference type="ARBA" id="ARBA00022679"/>
    </source>
</evidence>
<dbReference type="EC" id="2.7.13.3" evidence="2"/>
<dbReference type="GO" id="GO:0005524">
    <property type="term" value="F:ATP binding"/>
    <property type="evidence" value="ECO:0007669"/>
    <property type="project" value="UniProtKB-KW"/>
</dbReference>
<evidence type="ECO:0000256" key="7">
    <source>
        <dbReference type="ARBA" id="ARBA00022840"/>
    </source>
</evidence>
<feature type="transmembrane region" description="Helical" evidence="10">
    <location>
        <begin position="143"/>
        <end position="163"/>
    </location>
</feature>
<dbReference type="Gene3D" id="3.30.565.10">
    <property type="entry name" value="Histidine kinase-like ATPase, C-terminal domain"/>
    <property type="match status" value="1"/>
</dbReference>
<feature type="transmembrane region" description="Helical" evidence="10">
    <location>
        <begin position="49"/>
        <end position="65"/>
    </location>
</feature>
<accession>A0A941E5Z3</accession>
<feature type="domain" description="Signal transduction histidine kinase subgroup 3 dimerisation and phosphoacceptor" evidence="11">
    <location>
        <begin position="192"/>
        <end position="257"/>
    </location>
</feature>
<dbReference type="Pfam" id="PF07730">
    <property type="entry name" value="HisKA_3"/>
    <property type="match status" value="1"/>
</dbReference>
<dbReference type="GO" id="GO:0000155">
    <property type="term" value="F:phosphorelay sensor kinase activity"/>
    <property type="evidence" value="ECO:0007669"/>
    <property type="project" value="InterPro"/>
</dbReference>
<evidence type="ECO:0000256" key="10">
    <source>
        <dbReference type="SAM" id="Phobius"/>
    </source>
</evidence>
<keyword evidence="7" id="KW-0067">ATP-binding</keyword>
<dbReference type="Pfam" id="PF23539">
    <property type="entry name" value="DUF7134"/>
    <property type="match status" value="1"/>
</dbReference>
<reference evidence="13" key="1">
    <citation type="submission" date="2021-04" db="EMBL/GenBank/DDBJ databases">
        <title>Genome based classification of Actinospica acidithermotolerans sp. nov., an actinobacterium isolated from an Indonesian hot spring.</title>
        <authorList>
            <person name="Kusuma A.B."/>
            <person name="Putra K.E."/>
            <person name="Nafisah S."/>
            <person name="Loh J."/>
            <person name="Nouioui I."/>
            <person name="Goodfellow M."/>
        </authorList>
    </citation>
    <scope>NUCLEOTIDE SEQUENCE</scope>
    <source>
        <strain evidence="13">MGRD01-02</strain>
    </source>
</reference>
<keyword evidence="8" id="KW-0902">Two-component regulatory system</keyword>
<feature type="coiled-coil region" evidence="9">
    <location>
        <begin position="167"/>
        <end position="194"/>
    </location>
</feature>
<dbReference type="SUPFAM" id="SSF55874">
    <property type="entry name" value="ATPase domain of HSP90 chaperone/DNA topoisomerase II/histidine kinase"/>
    <property type="match status" value="1"/>
</dbReference>
<dbReference type="InterPro" id="IPR050482">
    <property type="entry name" value="Sensor_HK_TwoCompSys"/>
</dbReference>
<dbReference type="RefSeq" id="WP_212516860.1">
    <property type="nucleotide sequence ID" value="NZ_JAGSOH010000008.1"/>
</dbReference>
<dbReference type="AlphaFoldDB" id="A0A941E5Z3"/>
<evidence type="ECO:0000256" key="8">
    <source>
        <dbReference type="ARBA" id="ARBA00023012"/>
    </source>
</evidence>
<dbReference type="PANTHER" id="PTHR24421:SF10">
    <property type="entry name" value="NITRATE_NITRITE SENSOR PROTEIN NARQ"/>
    <property type="match status" value="1"/>
</dbReference>
<feature type="transmembrane region" description="Helical" evidence="10">
    <location>
        <begin position="19"/>
        <end position="37"/>
    </location>
</feature>
<keyword evidence="10" id="KW-1133">Transmembrane helix</keyword>
<feature type="domain" description="DUF7134" evidence="12">
    <location>
        <begin position="11"/>
        <end position="150"/>
    </location>
</feature>
<sequence length="398" mass="41834">MESLTTAAWRRFQDEHPHVIDGTVALLLFGISFPGSVLSSTGHRPPHPWWIGVLVTAVACVALMGRRSHPTAVAAVACASAVVVTLLGFEPTVLLLGPAMFALFTLAYRTNRRIANTVTFTVAVLVAVIAVIVHPHTTVNLTVVAPVAILVLPTAFGTSSRHLRAFLDEARARAEYAERTREEAARNLAAAERVRIARELHDVVAHHLAVANAQAGAVAHLMRGNPEQAHGIATELTKTTSMALRELKATVSLLRQVGEPEDLEPAPGLAQLEALTSALAAAGLAVTVTTEGAERPLPPGTDLTAYRIIQEALTNVTKHGPTRAATVHLAYRPLLLTISILNGDDGVAPVAAAPSSGYGMVSMRERAQSVGGTLRAGPRAGGGFAVVAEIPLHAHPIP</sequence>
<dbReference type="InterPro" id="IPR011712">
    <property type="entry name" value="Sig_transdc_His_kin_sub3_dim/P"/>
</dbReference>
<dbReference type="Gene3D" id="1.20.5.1930">
    <property type="match status" value="1"/>
</dbReference>
<dbReference type="Proteomes" id="UP000676325">
    <property type="component" value="Unassembled WGS sequence"/>
</dbReference>
<evidence type="ECO:0000259" key="11">
    <source>
        <dbReference type="Pfam" id="PF07730"/>
    </source>
</evidence>
<keyword evidence="9" id="KW-0175">Coiled coil</keyword>
<keyword evidence="3" id="KW-0597">Phosphoprotein</keyword>
<evidence type="ECO:0000256" key="2">
    <source>
        <dbReference type="ARBA" id="ARBA00012438"/>
    </source>
</evidence>
<keyword evidence="5" id="KW-0547">Nucleotide-binding</keyword>
<dbReference type="PANTHER" id="PTHR24421">
    <property type="entry name" value="NITRATE/NITRITE SENSOR PROTEIN NARX-RELATED"/>
    <property type="match status" value="1"/>
</dbReference>
<evidence type="ECO:0000256" key="6">
    <source>
        <dbReference type="ARBA" id="ARBA00022777"/>
    </source>
</evidence>
<dbReference type="GO" id="GO:0016020">
    <property type="term" value="C:membrane"/>
    <property type="evidence" value="ECO:0007669"/>
    <property type="project" value="InterPro"/>
</dbReference>
<gene>
    <name evidence="13" type="ORF">KDK95_05255</name>
</gene>
<proteinExistence type="predicted"/>
<dbReference type="InterPro" id="IPR055558">
    <property type="entry name" value="DUF7134"/>
</dbReference>
<evidence type="ECO:0000313" key="14">
    <source>
        <dbReference type="Proteomes" id="UP000676325"/>
    </source>
</evidence>
<feature type="transmembrane region" description="Helical" evidence="10">
    <location>
        <begin position="72"/>
        <end position="89"/>
    </location>
</feature>
<keyword evidence="4" id="KW-0808">Transferase</keyword>
<evidence type="ECO:0000256" key="3">
    <source>
        <dbReference type="ARBA" id="ARBA00022553"/>
    </source>
</evidence>
<dbReference type="EMBL" id="JAGSOH010000008">
    <property type="protein sequence ID" value="MBR7825706.1"/>
    <property type="molecule type" value="Genomic_DNA"/>
</dbReference>
<comment type="caution">
    <text evidence="13">The sequence shown here is derived from an EMBL/GenBank/DDBJ whole genome shotgun (WGS) entry which is preliminary data.</text>
</comment>
<organism evidence="13 14">
    <name type="scientific">Actinospica acidithermotolerans</name>
    <dbReference type="NCBI Taxonomy" id="2828514"/>
    <lineage>
        <taxon>Bacteria</taxon>
        <taxon>Bacillati</taxon>
        <taxon>Actinomycetota</taxon>
        <taxon>Actinomycetes</taxon>
        <taxon>Catenulisporales</taxon>
        <taxon>Actinospicaceae</taxon>
        <taxon>Actinospica</taxon>
    </lineage>
</organism>
<dbReference type="GO" id="GO:0046983">
    <property type="term" value="F:protein dimerization activity"/>
    <property type="evidence" value="ECO:0007669"/>
    <property type="project" value="InterPro"/>
</dbReference>
<feature type="transmembrane region" description="Helical" evidence="10">
    <location>
        <begin position="118"/>
        <end position="137"/>
    </location>
</feature>
<keyword evidence="14" id="KW-1185">Reference proteome</keyword>
<comment type="catalytic activity">
    <reaction evidence="1">
        <text>ATP + protein L-histidine = ADP + protein N-phospho-L-histidine.</text>
        <dbReference type="EC" id="2.7.13.3"/>
    </reaction>
</comment>
<evidence type="ECO:0000256" key="5">
    <source>
        <dbReference type="ARBA" id="ARBA00022741"/>
    </source>
</evidence>
<evidence type="ECO:0000259" key="12">
    <source>
        <dbReference type="Pfam" id="PF23539"/>
    </source>
</evidence>
<keyword evidence="6 13" id="KW-0418">Kinase</keyword>
<evidence type="ECO:0000313" key="13">
    <source>
        <dbReference type="EMBL" id="MBR7825706.1"/>
    </source>
</evidence>
<keyword evidence="10" id="KW-0472">Membrane</keyword>
<dbReference type="InterPro" id="IPR036890">
    <property type="entry name" value="HATPase_C_sf"/>
</dbReference>